<name>A0A1J9SE04_9PEZI</name>
<accession>A0A1J9SE04</accession>
<reference evidence="1 2" key="1">
    <citation type="submission" date="2016-10" db="EMBL/GenBank/DDBJ databases">
        <title>Proteomics and genomics reveal pathogen-plant mechanisms compatible with a hemibiotrophic lifestyle of Diplodia corticola.</title>
        <authorList>
            <person name="Fernandes I."/>
            <person name="De Jonge R."/>
            <person name="Van De Peer Y."/>
            <person name="Devreese B."/>
            <person name="Alves A."/>
            <person name="Esteves A.C."/>
        </authorList>
    </citation>
    <scope>NUCLEOTIDE SEQUENCE [LARGE SCALE GENOMIC DNA]</scope>
    <source>
        <strain evidence="1 2">CBS 112549</strain>
    </source>
</reference>
<dbReference type="EMBL" id="MNUE01000004">
    <property type="protein sequence ID" value="OJD38663.1"/>
    <property type="molecule type" value="Genomic_DNA"/>
</dbReference>
<sequence>MSSHGRNPGNPGDMPSALDTPQSSIILEFPEEPLGATPIGSKCSFCTKDLPVQPCHSYKATPIQLPCGCVMHYGCILLWFETQAANPAPPSFKIRLSCFNCGGMIDHPELVYREGENEPYVYAVCDEQRRAMVLTITLVLPRSMTATCDPKDTTFGDPSRGFPQWHDGL</sequence>
<dbReference type="RefSeq" id="XP_020134274.1">
    <property type="nucleotide sequence ID" value="XM_020275757.1"/>
</dbReference>
<keyword evidence="2" id="KW-1185">Reference proteome</keyword>
<evidence type="ECO:0000313" key="1">
    <source>
        <dbReference type="EMBL" id="OJD38663.1"/>
    </source>
</evidence>
<dbReference type="GeneID" id="31016018"/>
<dbReference type="OrthoDB" id="7759664at2759"/>
<dbReference type="Proteomes" id="UP000183809">
    <property type="component" value="Unassembled WGS sequence"/>
</dbReference>
<comment type="caution">
    <text evidence="1">The sequence shown here is derived from an EMBL/GenBank/DDBJ whole genome shotgun (WGS) entry which is preliminary data.</text>
</comment>
<organism evidence="1 2">
    <name type="scientific">Diplodia corticola</name>
    <dbReference type="NCBI Taxonomy" id="236234"/>
    <lineage>
        <taxon>Eukaryota</taxon>
        <taxon>Fungi</taxon>
        <taxon>Dikarya</taxon>
        <taxon>Ascomycota</taxon>
        <taxon>Pezizomycotina</taxon>
        <taxon>Dothideomycetes</taxon>
        <taxon>Dothideomycetes incertae sedis</taxon>
        <taxon>Botryosphaeriales</taxon>
        <taxon>Botryosphaeriaceae</taxon>
        <taxon>Diplodia</taxon>
    </lineage>
</organism>
<gene>
    <name evidence="1" type="ORF">BKCO1_40009</name>
</gene>
<proteinExistence type="predicted"/>
<dbReference type="AlphaFoldDB" id="A0A1J9SE04"/>
<evidence type="ECO:0000313" key="2">
    <source>
        <dbReference type="Proteomes" id="UP000183809"/>
    </source>
</evidence>
<protein>
    <submittedName>
        <fullName evidence="1">Ring finger protein</fullName>
    </submittedName>
</protein>